<sequence>MAGMSNIISGAILLVIVIGIYVAVTYMRNKKIGGNGGCDGNCSACTMHHGNECDDKKAGE</sequence>
<organism evidence="2 3">
    <name type="scientific">Lachnospira hominis</name>
    <name type="common">ex Liu et al. 2021</name>
    <dbReference type="NCBI Taxonomy" id="2763051"/>
    <lineage>
        <taxon>Bacteria</taxon>
        <taxon>Bacillati</taxon>
        <taxon>Bacillota</taxon>
        <taxon>Clostridia</taxon>
        <taxon>Lachnospirales</taxon>
        <taxon>Lachnospiraceae</taxon>
        <taxon>Lachnospira</taxon>
    </lineage>
</organism>
<evidence type="ECO:0000313" key="2">
    <source>
        <dbReference type="EMBL" id="MBC5679416.1"/>
    </source>
</evidence>
<name>A0ABR7FY33_9FIRM</name>
<evidence type="ECO:0000313" key="3">
    <source>
        <dbReference type="Proteomes" id="UP000628463"/>
    </source>
</evidence>
<evidence type="ECO:0000256" key="1">
    <source>
        <dbReference type="SAM" id="Phobius"/>
    </source>
</evidence>
<reference evidence="2 3" key="1">
    <citation type="submission" date="2020-08" db="EMBL/GenBank/DDBJ databases">
        <title>Genome public.</title>
        <authorList>
            <person name="Liu C."/>
            <person name="Sun Q."/>
        </authorList>
    </citation>
    <scope>NUCLEOTIDE SEQUENCE [LARGE SCALE GENOMIC DNA]</scope>
    <source>
        <strain evidence="2 3">NSJ-43</strain>
    </source>
</reference>
<dbReference type="Proteomes" id="UP000628463">
    <property type="component" value="Unassembled WGS sequence"/>
</dbReference>
<feature type="transmembrane region" description="Helical" evidence="1">
    <location>
        <begin position="6"/>
        <end position="24"/>
    </location>
</feature>
<keyword evidence="1" id="KW-0812">Transmembrane</keyword>
<dbReference type="RefSeq" id="WP_021866923.1">
    <property type="nucleotide sequence ID" value="NZ_JACOPD010000001.1"/>
</dbReference>
<gene>
    <name evidence="2" type="ORF">H8S01_00340</name>
</gene>
<protein>
    <submittedName>
        <fullName evidence="2">FeoB-associated Cys-rich membrane protein</fullName>
    </submittedName>
</protein>
<keyword evidence="1" id="KW-1133">Transmembrane helix</keyword>
<keyword evidence="1" id="KW-0472">Membrane</keyword>
<accession>A0ABR7FY33</accession>
<comment type="caution">
    <text evidence="2">The sequence shown here is derived from an EMBL/GenBank/DDBJ whole genome shotgun (WGS) entry which is preliminary data.</text>
</comment>
<proteinExistence type="predicted"/>
<keyword evidence="3" id="KW-1185">Reference proteome</keyword>
<dbReference type="EMBL" id="JACOPD010000001">
    <property type="protein sequence ID" value="MBC5679416.1"/>
    <property type="molecule type" value="Genomic_DNA"/>
</dbReference>